<evidence type="ECO:0000313" key="1">
    <source>
        <dbReference type="EnsemblProtists" id="Phyra50868"/>
    </source>
</evidence>
<reference evidence="1" key="2">
    <citation type="submission" date="2015-06" db="UniProtKB">
        <authorList>
            <consortium name="EnsemblProtists"/>
        </authorList>
    </citation>
    <scope>IDENTIFICATION</scope>
    <source>
        <strain evidence="1">Pr102</strain>
    </source>
</reference>
<name>H3G7D5_PHYRM</name>
<reference evidence="2" key="1">
    <citation type="journal article" date="2006" name="Science">
        <title>Phytophthora genome sequences uncover evolutionary origins and mechanisms of pathogenesis.</title>
        <authorList>
            <person name="Tyler B.M."/>
            <person name="Tripathy S."/>
            <person name="Zhang X."/>
            <person name="Dehal P."/>
            <person name="Jiang R.H."/>
            <person name="Aerts A."/>
            <person name="Arredondo F.D."/>
            <person name="Baxter L."/>
            <person name="Bensasson D."/>
            <person name="Beynon J.L."/>
            <person name="Chapman J."/>
            <person name="Damasceno C.M."/>
            <person name="Dorrance A.E."/>
            <person name="Dou D."/>
            <person name="Dickerman A.W."/>
            <person name="Dubchak I.L."/>
            <person name="Garbelotto M."/>
            <person name="Gijzen M."/>
            <person name="Gordon S.G."/>
            <person name="Govers F."/>
            <person name="Grunwald N.J."/>
            <person name="Huang W."/>
            <person name="Ivors K.L."/>
            <person name="Jones R.W."/>
            <person name="Kamoun S."/>
            <person name="Krampis K."/>
            <person name="Lamour K.H."/>
            <person name="Lee M.K."/>
            <person name="McDonald W.H."/>
            <person name="Medina M."/>
            <person name="Meijer H.J."/>
            <person name="Nordberg E.K."/>
            <person name="Maclean D.J."/>
            <person name="Ospina-Giraldo M.D."/>
            <person name="Morris P.F."/>
            <person name="Phuntumart V."/>
            <person name="Putnam N.H."/>
            <person name="Rash S."/>
            <person name="Rose J.K."/>
            <person name="Sakihama Y."/>
            <person name="Salamov A.A."/>
            <person name="Savidor A."/>
            <person name="Scheuring C.F."/>
            <person name="Smith B.M."/>
            <person name="Sobral B.W."/>
            <person name="Terry A."/>
            <person name="Torto-Alalibo T.A."/>
            <person name="Win J."/>
            <person name="Xu Z."/>
            <person name="Zhang H."/>
            <person name="Grigoriev I.V."/>
            <person name="Rokhsar D.S."/>
            <person name="Boore J.L."/>
        </authorList>
    </citation>
    <scope>NUCLEOTIDE SEQUENCE [LARGE SCALE GENOMIC DNA]</scope>
    <source>
        <strain evidence="2">Pr102</strain>
    </source>
</reference>
<dbReference type="AlphaFoldDB" id="H3G7D5"/>
<dbReference type="InParanoid" id="H3G7D5"/>
<accession>H3G7D5</accession>
<keyword evidence="2" id="KW-1185">Reference proteome</keyword>
<dbReference type="EMBL" id="DS566559">
    <property type="status" value="NOT_ANNOTATED_CDS"/>
    <property type="molecule type" value="Genomic_DNA"/>
</dbReference>
<protein>
    <recommendedName>
        <fullName evidence="3">Reverse transcriptase Ty1/copia-type domain-containing protein</fullName>
    </recommendedName>
</protein>
<evidence type="ECO:0008006" key="3">
    <source>
        <dbReference type="Google" id="ProtNLM"/>
    </source>
</evidence>
<dbReference type="eggNOG" id="KOG0017">
    <property type="taxonomic scope" value="Eukaryota"/>
</dbReference>
<sequence length="50" mass="5745">EYQSLLENRTWKLTCLPPSQKALPCHWVLAVKYNADGTIERFKARLVAQG</sequence>
<organism evidence="1 2">
    <name type="scientific">Phytophthora ramorum</name>
    <name type="common">Sudden oak death agent</name>
    <dbReference type="NCBI Taxonomy" id="164328"/>
    <lineage>
        <taxon>Eukaryota</taxon>
        <taxon>Sar</taxon>
        <taxon>Stramenopiles</taxon>
        <taxon>Oomycota</taxon>
        <taxon>Peronosporomycetes</taxon>
        <taxon>Peronosporales</taxon>
        <taxon>Peronosporaceae</taxon>
        <taxon>Phytophthora</taxon>
    </lineage>
</organism>
<proteinExistence type="predicted"/>
<evidence type="ECO:0000313" key="2">
    <source>
        <dbReference type="Proteomes" id="UP000005238"/>
    </source>
</evidence>
<dbReference type="HOGENOM" id="CLU_201512_1_0_1"/>
<dbReference type="Proteomes" id="UP000005238">
    <property type="component" value="Unassembled WGS sequence"/>
</dbReference>
<dbReference type="EnsemblProtists" id="Phyra50868">
    <property type="protein sequence ID" value="Phyra50868"/>
    <property type="gene ID" value="Phyra50868"/>
</dbReference>